<evidence type="ECO:0000313" key="3">
    <source>
        <dbReference type="Proteomes" id="UP000233100"/>
    </source>
</evidence>
<proteinExistence type="evidence at transcript level"/>
<keyword evidence="3" id="KW-1185">Reference proteome</keyword>
<dbReference type="AlphaFoldDB" id="I7GNZ2"/>
<dbReference type="Proteomes" id="UP000233100">
    <property type="component" value="Chromosome 4"/>
</dbReference>
<protein>
    <submittedName>
        <fullName evidence="1">Macaca fascicularis brain cDNA clone: QflA-23038, similar to human SPARC related modular calcium binding 2 (SMOC2), mRNA, RefSeq: NM_022138.1</fullName>
    </submittedName>
</protein>
<dbReference type="EMBL" id="AB173544">
    <property type="protein sequence ID" value="BAE90606.1"/>
    <property type="molecule type" value="mRNA"/>
</dbReference>
<reference evidence="2 3" key="2">
    <citation type="submission" date="2013-03" db="EMBL/GenBank/DDBJ databases">
        <authorList>
            <person name="Warren W."/>
            <person name="Wilson R.K."/>
        </authorList>
    </citation>
    <scope>NUCLEOTIDE SEQUENCE</scope>
</reference>
<dbReference type="Ensembl" id="ENSMFAT00000094802.1">
    <property type="protein sequence ID" value="ENSMFAP00000046547.1"/>
    <property type="gene ID" value="ENSMFAG00000061364.1"/>
</dbReference>
<reference evidence="2" key="3">
    <citation type="submission" date="2025-05" db="UniProtKB">
        <authorList>
            <consortium name="Ensembl"/>
        </authorList>
    </citation>
    <scope>IDENTIFICATION</scope>
</reference>
<evidence type="ECO:0000313" key="2">
    <source>
        <dbReference type="Ensembl" id="ENSMFAP00000046547.1"/>
    </source>
</evidence>
<sequence length="42" mass="4408">MGCILKLHLYQPCAEDADGDRLCVVSVPADATGARPVARVPV</sequence>
<accession>I7GNZ2</accession>
<name>I7GNZ2_MACFA</name>
<organism evidence="1">
    <name type="scientific">Macaca fascicularis</name>
    <name type="common">Crab-eating macaque</name>
    <name type="synonym">Cynomolgus monkey</name>
    <dbReference type="NCBI Taxonomy" id="9541"/>
    <lineage>
        <taxon>Eukaryota</taxon>
        <taxon>Metazoa</taxon>
        <taxon>Chordata</taxon>
        <taxon>Craniata</taxon>
        <taxon>Vertebrata</taxon>
        <taxon>Euteleostomi</taxon>
        <taxon>Mammalia</taxon>
        <taxon>Eutheria</taxon>
        <taxon>Euarchontoglires</taxon>
        <taxon>Primates</taxon>
        <taxon>Haplorrhini</taxon>
        <taxon>Catarrhini</taxon>
        <taxon>Cercopithecidae</taxon>
        <taxon>Cercopithecinae</taxon>
        <taxon>Macaca</taxon>
    </lineage>
</organism>
<reference evidence="1" key="1">
    <citation type="journal article" date="2007" name="PLoS Biol.">
        <title>Rate of evolution in brain-expressed genes in humans and other primates.</title>
        <authorList>
            <person name="Wang H.-Y."/>
            <person name="Chien H.-C."/>
            <person name="Osada N."/>
            <person name="Hashimoto K."/>
            <person name="Sugano S."/>
            <person name="Gojobori T."/>
            <person name="Chou C.-K."/>
            <person name="Tsai S.-F."/>
            <person name="Wu C.-I."/>
            <person name="Shen C.-K.J."/>
        </authorList>
    </citation>
    <scope>NUCLEOTIDE SEQUENCE</scope>
</reference>
<evidence type="ECO:0000313" key="1">
    <source>
        <dbReference type="EMBL" id="BAE90606.1"/>
    </source>
</evidence>